<dbReference type="AlphaFoldDB" id="A0A0A9CMD6"/>
<protein>
    <submittedName>
        <fullName evidence="1">Uncharacterized protein</fullName>
    </submittedName>
</protein>
<organism evidence="1">
    <name type="scientific">Arundo donax</name>
    <name type="common">Giant reed</name>
    <name type="synonym">Donax arundinaceus</name>
    <dbReference type="NCBI Taxonomy" id="35708"/>
    <lineage>
        <taxon>Eukaryota</taxon>
        <taxon>Viridiplantae</taxon>
        <taxon>Streptophyta</taxon>
        <taxon>Embryophyta</taxon>
        <taxon>Tracheophyta</taxon>
        <taxon>Spermatophyta</taxon>
        <taxon>Magnoliopsida</taxon>
        <taxon>Liliopsida</taxon>
        <taxon>Poales</taxon>
        <taxon>Poaceae</taxon>
        <taxon>PACMAD clade</taxon>
        <taxon>Arundinoideae</taxon>
        <taxon>Arundineae</taxon>
        <taxon>Arundo</taxon>
    </lineage>
</organism>
<sequence>MWMMNVFAKHSTDKKWQKNLLAPPFYNRCLPLICLIKTKFQLTAICCIKF</sequence>
<reference evidence="1" key="2">
    <citation type="journal article" date="2015" name="Data Brief">
        <title>Shoot transcriptome of the giant reed, Arundo donax.</title>
        <authorList>
            <person name="Barrero R.A."/>
            <person name="Guerrero F.D."/>
            <person name="Moolhuijzen P."/>
            <person name="Goolsby J.A."/>
            <person name="Tidwell J."/>
            <person name="Bellgard S.E."/>
            <person name="Bellgard M.I."/>
        </authorList>
    </citation>
    <scope>NUCLEOTIDE SEQUENCE</scope>
    <source>
        <tissue evidence="1">Shoot tissue taken approximately 20 cm above the soil surface</tissue>
    </source>
</reference>
<evidence type="ECO:0000313" key="1">
    <source>
        <dbReference type="EMBL" id="JAD72657.1"/>
    </source>
</evidence>
<accession>A0A0A9CMD6</accession>
<dbReference type="EMBL" id="GBRH01225238">
    <property type="protein sequence ID" value="JAD72657.1"/>
    <property type="molecule type" value="Transcribed_RNA"/>
</dbReference>
<name>A0A0A9CMD6_ARUDO</name>
<proteinExistence type="predicted"/>
<reference evidence="1" key="1">
    <citation type="submission" date="2014-09" db="EMBL/GenBank/DDBJ databases">
        <authorList>
            <person name="Magalhaes I.L.F."/>
            <person name="Oliveira U."/>
            <person name="Santos F.R."/>
            <person name="Vidigal T.H.D.A."/>
            <person name="Brescovit A.D."/>
            <person name="Santos A.J."/>
        </authorList>
    </citation>
    <scope>NUCLEOTIDE SEQUENCE</scope>
    <source>
        <tissue evidence="1">Shoot tissue taken approximately 20 cm above the soil surface</tissue>
    </source>
</reference>